<keyword evidence="9" id="KW-1185">Reference proteome</keyword>
<dbReference type="EC" id="4.2.2.29" evidence="7"/>
<dbReference type="OrthoDB" id="9814591at2"/>
<reference evidence="8 9" key="1">
    <citation type="submission" date="2019-12" db="EMBL/GenBank/DDBJ databases">
        <title>Genomic-based taxomic classification of the family Erythrobacteraceae.</title>
        <authorList>
            <person name="Xu L."/>
        </authorList>
    </citation>
    <scope>NUCLEOTIDE SEQUENCE [LARGE SCALE GENOMIC DNA]</scope>
    <source>
        <strain evidence="8 9">MCCC 1A09962</strain>
    </source>
</reference>
<proteinExistence type="inferred from homology"/>
<dbReference type="GO" id="GO:0009252">
    <property type="term" value="P:peptidoglycan biosynthetic process"/>
    <property type="evidence" value="ECO:0007669"/>
    <property type="project" value="UniProtKB-UniRule"/>
</dbReference>
<evidence type="ECO:0000256" key="3">
    <source>
        <dbReference type="ARBA" id="ARBA00022989"/>
    </source>
</evidence>
<dbReference type="GO" id="GO:0008932">
    <property type="term" value="F:lytic endotransglycosylase activity"/>
    <property type="evidence" value="ECO:0007669"/>
    <property type="project" value="UniProtKB-UniRule"/>
</dbReference>
<evidence type="ECO:0000256" key="7">
    <source>
        <dbReference type="HAMAP-Rule" id="MF_02065"/>
    </source>
</evidence>
<evidence type="ECO:0000256" key="1">
    <source>
        <dbReference type="ARBA" id="ARBA00022475"/>
    </source>
</evidence>
<dbReference type="NCBIfam" id="TIGR00247">
    <property type="entry name" value="endolytic transglycosylase MltG"/>
    <property type="match status" value="1"/>
</dbReference>
<dbReference type="CDD" id="cd08010">
    <property type="entry name" value="MltG_like"/>
    <property type="match status" value="1"/>
</dbReference>
<dbReference type="AlphaFoldDB" id="A0A844Z8T5"/>
<dbReference type="Pfam" id="PF02618">
    <property type="entry name" value="YceG"/>
    <property type="match status" value="1"/>
</dbReference>
<evidence type="ECO:0000313" key="9">
    <source>
        <dbReference type="Proteomes" id="UP000433104"/>
    </source>
</evidence>
<keyword evidence="7" id="KW-0997">Cell inner membrane</keyword>
<dbReference type="GO" id="GO:0005886">
    <property type="term" value="C:plasma membrane"/>
    <property type="evidence" value="ECO:0007669"/>
    <property type="project" value="UniProtKB-UniRule"/>
</dbReference>
<dbReference type="EMBL" id="WTYW01000001">
    <property type="protein sequence ID" value="MXO85001.1"/>
    <property type="molecule type" value="Genomic_DNA"/>
</dbReference>
<comment type="caution">
    <text evidence="8">The sequence shown here is derived from an EMBL/GenBank/DDBJ whole genome shotgun (WGS) entry which is preliminary data.</text>
</comment>
<comment type="function">
    <text evidence="7">Functions as a peptidoglycan terminase that cleaves nascent peptidoglycan strands endolytically to terminate their elongation.</text>
</comment>
<evidence type="ECO:0000256" key="5">
    <source>
        <dbReference type="ARBA" id="ARBA00023239"/>
    </source>
</evidence>
<keyword evidence="2 7" id="KW-0812">Transmembrane</keyword>
<comment type="catalytic activity">
    <reaction evidence="7">
        <text>a peptidoglycan chain = a peptidoglycan chain with N-acetyl-1,6-anhydromuramyl-[peptide] at the reducing end + a peptidoglycan chain with N-acetylglucosamine at the non-reducing end.</text>
        <dbReference type="EC" id="4.2.2.29"/>
    </reaction>
</comment>
<dbReference type="HAMAP" id="MF_02065">
    <property type="entry name" value="MltG"/>
    <property type="match status" value="1"/>
</dbReference>
<evidence type="ECO:0000256" key="6">
    <source>
        <dbReference type="ARBA" id="ARBA00023316"/>
    </source>
</evidence>
<dbReference type="Proteomes" id="UP000433104">
    <property type="component" value="Unassembled WGS sequence"/>
</dbReference>
<organism evidence="8 9">
    <name type="scientific">Parapontixanthobacter aurantiacus</name>
    <dbReference type="NCBI Taxonomy" id="1463599"/>
    <lineage>
        <taxon>Bacteria</taxon>
        <taxon>Pseudomonadati</taxon>
        <taxon>Pseudomonadota</taxon>
        <taxon>Alphaproteobacteria</taxon>
        <taxon>Sphingomonadales</taxon>
        <taxon>Erythrobacteraceae</taxon>
        <taxon>Parapontixanthobacter</taxon>
    </lineage>
</organism>
<sequence length="322" mass="34665">MKKFGCLLLAIVGLAAAIGAGALIFPWYGGGTVVEDRTFLVPSGSSLTSVAGKLEEEGIVSSADGFLFRAKILGGSEPIKAGEFLLPAGASPAQILETFQNGDVIRRAVTIPEGTPSILVYEKLMAEPLLTGEIEVPEEGSVLPETYDYERGESRAAVLARMQAAMDETLAELWANRSEDIAVDTPREALILASIVEKETGLPEERRMVAGVMSNRVETNMMLGADATTIYPITKGKPLGRRIRVSELRDPNPYNTRAIAGLPIGPITNPGREAIAAVLDPADTDALYYVADGSGGHVFARTLAEHNENVRKWREFRRREGI</sequence>
<keyword evidence="1 7" id="KW-1003">Cell membrane</keyword>
<keyword evidence="3 7" id="KW-1133">Transmembrane helix</keyword>
<comment type="similarity">
    <text evidence="7">Belongs to the transglycosylase MltG family.</text>
</comment>
<dbReference type="RefSeq" id="WP_160681488.1">
    <property type="nucleotide sequence ID" value="NZ_WTYW01000001.1"/>
</dbReference>
<dbReference type="InterPro" id="IPR003770">
    <property type="entry name" value="MLTG-like"/>
</dbReference>
<name>A0A844Z8T5_9SPHN</name>
<dbReference type="Gene3D" id="3.30.1490.480">
    <property type="entry name" value="Endolytic murein transglycosylase"/>
    <property type="match status" value="1"/>
</dbReference>
<evidence type="ECO:0000313" key="8">
    <source>
        <dbReference type="EMBL" id="MXO85001.1"/>
    </source>
</evidence>
<gene>
    <name evidence="7 8" type="primary">mltG</name>
    <name evidence="8" type="ORF">GRI38_03020</name>
</gene>
<keyword evidence="4 7" id="KW-0472">Membrane</keyword>
<dbReference type="PANTHER" id="PTHR30518">
    <property type="entry name" value="ENDOLYTIC MUREIN TRANSGLYCOSYLASE"/>
    <property type="match status" value="1"/>
</dbReference>
<dbReference type="GO" id="GO:0071555">
    <property type="term" value="P:cell wall organization"/>
    <property type="evidence" value="ECO:0007669"/>
    <property type="project" value="UniProtKB-KW"/>
</dbReference>
<keyword evidence="5 7" id="KW-0456">Lyase</keyword>
<protein>
    <recommendedName>
        <fullName evidence="7">Endolytic murein transglycosylase</fullName>
        <ecNumber evidence="7">4.2.2.29</ecNumber>
    </recommendedName>
    <alternativeName>
        <fullName evidence="7">Peptidoglycan lytic transglycosylase</fullName>
    </alternativeName>
    <alternativeName>
        <fullName evidence="7">Peptidoglycan polymerization terminase</fullName>
    </alternativeName>
</protein>
<evidence type="ECO:0000256" key="4">
    <source>
        <dbReference type="ARBA" id="ARBA00023136"/>
    </source>
</evidence>
<dbReference type="PANTHER" id="PTHR30518:SF2">
    <property type="entry name" value="ENDOLYTIC MUREIN TRANSGLYCOSYLASE"/>
    <property type="match status" value="1"/>
</dbReference>
<dbReference type="Gene3D" id="3.30.160.60">
    <property type="entry name" value="Classic Zinc Finger"/>
    <property type="match status" value="1"/>
</dbReference>
<keyword evidence="6 7" id="KW-0961">Cell wall biogenesis/degradation</keyword>
<accession>A0A844Z8T5</accession>
<feature type="site" description="Important for catalytic activity" evidence="7">
    <location>
        <position position="199"/>
    </location>
</feature>
<evidence type="ECO:0000256" key="2">
    <source>
        <dbReference type="ARBA" id="ARBA00022692"/>
    </source>
</evidence>